<name>A0A699Z7S5_HAELA</name>
<dbReference type="EMBL" id="BLLF01000825">
    <property type="protein sequence ID" value="GFH15259.1"/>
    <property type="molecule type" value="Genomic_DNA"/>
</dbReference>
<evidence type="ECO:0000313" key="2">
    <source>
        <dbReference type="Proteomes" id="UP000485058"/>
    </source>
</evidence>
<dbReference type="Proteomes" id="UP000485058">
    <property type="component" value="Unassembled WGS sequence"/>
</dbReference>
<organism evidence="1 2">
    <name type="scientific">Haematococcus lacustris</name>
    <name type="common">Green alga</name>
    <name type="synonym">Haematococcus pluvialis</name>
    <dbReference type="NCBI Taxonomy" id="44745"/>
    <lineage>
        <taxon>Eukaryota</taxon>
        <taxon>Viridiplantae</taxon>
        <taxon>Chlorophyta</taxon>
        <taxon>core chlorophytes</taxon>
        <taxon>Chlorophyceae</taxon>
        <taxon>CS clade</taxon>
        <taxon>Chlamydomonadales</taxon>
        <taxon>Haematococcaceae</taxon>
        <taxon>Haematococcus</taxon>
    </lineage>
</organism>
<gene>
    <name evidence="1" type="ORF">HaLaN_11454</name>
</gene>
<dbReference type="AlphaFoldDB" id="A0A699Z7S5"/>
<accession>A0A699Z7S5</accession>
<keyword evidence="2" id="KW-1185">Reference proteome</keyword>
<comment type="caution">
    <text evidence="1">The sequence shown here is derived from an EMBL/GenBank/DDBJ whole genome shotgun (WGS) entry which is preliminary data.</text>
</comment>
<proteinExistence type="predicted"/>
<protein>
    <submittedName>
        <fullName evidence="1">Uncharacterized protein</fullName>
    </submittedName>
</protein>
<sequence length="218" mass="23430">MEDYIELYIALTKSGDKVATFDARGEACFTAKDLAQVLALHGLGDGRSGSRKKRVSDRGSLTRKQTWCPTFVSSLSPFNLLRCRKCWPACRGCNLFLLCLCGCHHQSAALQPSNPHSKLRTVNHASPHFSMARLQHQAPWPPVTCTPLAGVALPASPAPPLPAACSPPQPTPPQGPLPQASCTAPDCWTAAWPTVGSSWRAACRCSWQLAATSRALDS</sequence>
<reference evidence="1 2" key="1">
    <citation type="submission" date="2020-02" db="EMBL/GenBank/DDBJ databases">
        <title>Draft genome sequence of Haematococcus lacustris strain NIES-144.</title>
        <authorList>
            <person name="Morimoto D."/>
            <person name="Nakagawa S."/>
            <person name="Yoshida T."/>
            <person name="Sawayama S."/>
        </authorList>
    </citation>
    <scope>NUCLEOTIDE SEQUENCE [LARGE SCALE GENOMIC DNA]</scope>
    <source>
        <strain evidence="1 2">NIES-144</strain>
    </source>
</reference>
<evidence type="ECO:0000313" key="1">
    <source>
        <dbReference type="EMBL" id="GFH15259.1"/>
    </source>
</evidence>